<dbReference type="Proteomes" id="UP001207468">
    <property type="component" value="Unassembled WGS sequence"/>
</dbReference>
<sequence>MVSRSRRGEAERCGLWFLKLGLLIASHFNAADFEEVAHLFLNGRAGCQNYVGLIAPPPSWWGKLAAVQICQHFAGRIGGSRDSFTLAGLASGILEVLVDHFFFWVAKTWTMLGVSSVVLVSESLEFCMMGRPQALKMLIECGGALQVRVVWAVGVKVCVEDRCCQPEINSGLQSPTRTIIGYRITIREMDATIANDCSPAMDIFFSDGAKLDLVAVVFAENAKAGSGMASEETAHIIICRRCHLRSWIVLVRPRLPGGGQCPSGGCLVAWSAGTMEWKVVATVSSIIAVITRLLLEGSVELCLRGCFEEKSRAANMLQSTEWNPRKKFSAVFFSDAVSEVEGVTFEQEFLIALAGHESFEIKQEIGDGVVKLATEDGSIVGMGARHARRAVYWISHWRRECGEAASNMTVGCEAEGGGNSEDEAEWEELGKEVDGSKDVNCKGGDCGGELSDSWVGCEEGEGVLQDWLDGDGNRDDTIREDQGTEVEVESKDPGIG</sequence>
<organism evidence="1 2">
    <name type="scientific">Russula earlei</name>
    <dbReference type="NCBI Taxonomy" id="71964"/>
    <lineage>
        <taxon>Eukaryota</taxon>
        <taxon>Fungi</taxon>
        <taxon>Dikarya</taxon>
        <taxon>Basidiomycota</taxon>
        <taxon>Agaricomycotina</taxon>
        <taxon>Agaricomycetes</taxon>
        <taxon>Russulales</taxon>
        <taxon>Russulaceae</taxon>
        <taxon>Russula</taxon>
    </lineage>
</organism>
<reference evidence="1" key="1">
    <citation type="submission" date="2021-03" db="EMBL/GenBank/DDBJ databases">
        <title>Evolutionary priming and transition to the ectomycorrhizal habit in an iconic lineage of mushroom-forming fungi: is preadaptation a requirement?</title>
        <authorList>
            <consortium name="DOE Joint Genome Institute"/>
            <person name="Looney B.P."/>
            <person name="Miyauchi S."/>
            <person name="Morin E."/>
            <person name="Drula E."/>
            <person name="Courty P.E."/>
            <person name="Chicoki N."/>
            <person name="Fauchery L."/>
            <person name="Kohler A."/>
            <person name="Kuo A."/>
            <person name="LaButti K."/>
            <person name="Pangilinan J."/>
            <person name="Lipzen A."/>
            <person name="Riley R."/>
            <person name="Andreopoulos W."/>
            <person name="He G."/>
            <person name="Johnson J."/>
            <person name="Barry K.W."/>
            <person name="Grigoriev I.V."/>
            <person name="Nagy L."/>
            <person name="Hibbett D."/>
            <person name="Henrissat B."/>
            <person name="Matheny P.B."/>
            <person name="Labbe J."/>
            <person name="Martin A.F."/>
        </authorList>
    </citation>
    <scope>NUCLEOTIDE SEQUENCE</scope>
    <source>
        <strain evidence="1">BPL698</strain>
    </source>
</reference>
<dbReference type="EMBL" id="JAGFNK010000751">
    <property type="protein sequence ID" value="KAI9441105.1"/>
    <property type="molecule type" value="Genomic_DNA"/>
</dbReference>
<keyword evidence="2" id="KW-1185">Reference proteome</keyword>
<protein>
    <submittedName>
        <fullName evidence="1">Uncharacterized protein</fullName>
    </submittedName>
</protein>
<proteinExistence type="predicted"/>
<name>A0ACC0TSL7_9AGAM</name>
<evidence type="ECO:0000313" key="1">
    <source>
        <dbReference type="EMBL" id="KAI9441105.1"/>
    </source>
</evidence>
<evidence type="ECO:0000313" key="2">
    <source>
        <dbReference type="Proteomes" id="UP001207468"/>
    </source>
</evidence>
<gene>
    <name evidence="1" type="ORF">F5148DRAFT_1350304</name>
</gene>
<comment type="caution">
    <text evidence="1">The sequence shown here is derived from an EMBL/GenBank/DDBJ whole genome shotgun (WGS) entry which is preliminary data.</text>
</comment>
<accession>A0ACC0TSL7</accession>